<protein>
    <submittedName>
        <fullName evidence="1">Uncharacterized protein</fullName>
    </submittedName>
</protein>
<evidence type="ECO:0000313" key="1">
    <source>
        <dbReference type="EMBL" id="MBX46460.1"/>
    </source>
</evidence>
<dbReference type="EMBL" id="GGEC01065976">
    <property type="protein sequence ID" value="MBX46460.1"/>
    <property type="molecule type" value="Transcribed_RNA"/>
</dbReference>
<name>A0A2P2NVH7_RHIMU</name>
<dbReference type="AlphaFoldDB" id="A0A2P2NVH7"/>
<reference evidence="1" key="1">
    <citation type="submission" date="2018-02" db="EMBL/GenBank/DDBJ databases">
        <title>Rhizophora mucronata_Transcriptome.</title>
        <authorList>
            <person name="Meera S.P."/>
            <person name="Sreeshan A."/>
            <person name="Augustine A."/>
        </authorList>
    </citation>
    <scope>NUCLEOTIDE SEQUENCE</scope>
    <source>
        <tissue evidence="1">Leaf</tissue>
    </source>
</reference>
<organism evidence="1">
    <name type="scientific">Rhizophora mucronata</name>
    <name type="common">Asiatic mangrove</name>
    <dbReference type="NCBI Taxonomy" id="61149"/>
    <lineage>
        <taxon>Eukaryota</taxon>
        <taxon>Viridiplantae</taxon>
        <taxon>Streptophyta</taxon>
        <taxon>Embryophyta</taxon>
        <taxon>Tracheophyta</taxon>
        <taxon>Spermatophyta</taxon>
        <taxon>Magnoliopsida</taxon>
        <taxon>eudicotyledons</taxon>
        <taxon>Gunneridae</taxon>
        <taxon>Pentapetalae</taxon>
        <taxon>rosids</taxon>
        <taxon>fabids</taxon>
        <taxon>Malpighiales</taxon>
        <taxon>Rhizophoraceae</taxon>
        <taxon>Rhizophora</taxon>
    </lineage>
</organism>
<accession>A0A2P2NVH7</accession>
<sequence>MVLDEHYIFLPSFDCSSGNCTCRCMLYFLLLSTRIMLLFTNY</sequence>
<proteinExistence type="predicted"/>